<protein>
    <submittedName>
        <fullName evidence="1">Uncharacterized protein</fullName>
    </submittedName>
</protein>
<sequence>MLRPRPNRRTSSPPLALKIAAQAVILAIGAGADNLDAVSDLHGCERIIAEMPYLRIRAARHLPHDLRDRLTLHPAQDLAESA</sequence>
<gene>
    <name evidence="1" type="ORF">MAA8898_05074</name>
</gene>
<keyword evidence="2" id="KW-1185">Reference proteome</keyword>
<evidence type="ECO:0000313" key="2">
    <source>
        <dbReference type="Proteomes" id="UP000207598"/>
    </source>
</evidence>
<evidence type="ECO:0000313" key="1">
    <source>
        <dbReference type="EMBL" id="SMX50872.1"/>
    </source>
</evidence>
<name>A0A238L918_9RHOB</name>
<reference evidence="1 2" key="1">
    <citation type="submission" date="2017-05" db="EMBL/GenBank/DDBJ databases">
        <authorList>
            <person name="Song R."/>
            <person name="Chenine A.L."/>
            <person name="Ruprecht R.M."/>
        </authorList>
    </citation>
    <scope>NUCLEOTIDE SEQUENCE [LARGE SCALE GENOMIC DNA]</scope>
    <source>
        <strain evidence="1 2">CECT 8898</strain>
    </source>
</reference>
<dbReference type="EMBL" id="FXYF01000031">
    <property type="protein sequence ID" value="SMX50872.1"/>
    <property type="molecule type" value="Genomic_DNA"/>
</dbReference>
<dbReference type="AlphaFoldDB" id="A0A238L918"/>
<organism evidence="1 2">
    <name type="scientific">Maliponia aquimaris</name>
    <dbReference type="NCBI Taxonomy" id="1673631"/>
    <lineage>
        <taxon>Bacteria</taxon>
        <taxon>Pseudomonadati</taxon>
        <taxon>Pseudomonadota</taxon>
        <taxon>Alphaproteobacteria</taxon>
        <taxon>Rhodobacterales</taxon>
        <taxon>Paracoccaceae</taxon>
        <taxon>Maliponia</taxon>
    </lineage>
</organism>
<dbReference type="Proteomes" id="UP000207598">
    <property type="component" value="Unassembled WGS sequence"/>
</dbReference>
<accession>A0A238L918</accession>
<proteinExistence type="predicted"/>